<dbReference type="GO" id="GO:0046872">
    <property type="term" value="F:metal ion binding"/>
    <property type="evidence" value="ECO:0007669"/>
    <property type="project" value="UniProtKB-KW"/>
</dbReference>
<dbReference type="PANTHER" id="PTHR35848">
    <property type="entry name" value="OXALATE-BINDING PROTEIN"/>
    <property type="match status" value="1"/>
</dbReference>
<evidence type="ECO:0000313" key="4">
    <source>
        <dbReference type="Proteomes" id="UP000782312"/>
    </source>
</evidence>
<reference evidence="3" key="1">
    <citation type="submission" date="2020-07" db="EMBL/GenBank/DDBJ databases">
        <title>Huge and variable diversity of episymbiotic CPR bacteria and DPANN archaea in groundwater ecosystems.</title>
        <authorList>
            <person name="He C.Y."/>
            <person name="Keren R."/>
            <person name="Whittaker M."/>
            <person name="Farag I.F."/>
            <person name="Doudna J."/>
            <person name="Cate J.H.D."/>
            <person name="Banfield J.F."/>
        </authorList>
    </citation>
    <scope>NUCLEOTIDE SEQUENCE</scope>
    <source>
        <strain evidence="3">NC_groundwater_763_Ag_S-0.2um_68_21</strain>
    </source>
</reference>
<evidence type="ECO:0000256" key="1">
    <source>
        <dbReference type="ARBA" id="ARBA00022723"/>
    </source>
</evidence>
<name>A0A932MNC1_UNCTE</name>
<feature type="domain" description="Cupin type-2" evidence="2">
    <location>
        <begin position="40"/>
        <end position="101"/>
    </location>
</feature>
<dbReference type="InterPro" id="IPR051610">
    <property type="entry name" value="GPI/OXD"/>
</dbReference>
<dbReference type="Proteomes" id="UP000782312">
    <property type="component" value="Unassembled WGS sequence"/>
</dbReference>
<dbReference type="AlphaFoldDB" id="A0A932MNC1"/>
<protein>
    <submittedName>
        <fullName evidence="3">Cupin domain-containing protein</fullName>
    </submittedName>
</protein>
<accession>A0A932MNC1</accession>
<gene>
    <name evidence="3" type="ORF">HYZ11_16475</name>
</gene>
<evidence type="ECO:0000313" key="3">
    <source>
        <dbReference type="EMBL" id="MBI3129204.1"/>
    </source>
</evidence>
<proteinExistence type="predicted"/>
<evidence type="ECO:0000259" key="2">
    <source>
        <dbReference type="Pfam" id="PF07883"/>
    </source>
</evidence>
<dbReference type="EMBL" id="JACPUR010000038">
    <property type="protein sequence ID" value="MBI3129204.1"/>
    <property type="molecule type" value="Genomic_DNA"/>
</dbReference>
<comment type="caution">
    <text evidence="3">The sequence shown here is derived from an EMBL/GenBank/DDBJ whole genome shotgun (WGS) entry which is preliminary data.</text>
</comment>
<keyword evidence="1" id="KW-0479">Metal-binding</keyword>
<dbReference type="SUPFAM" id="SSF51182">
    <property type="entry name" value="RmlC-like cupins"/>
    <property type="match status" value="1"/>
</dbReference>
<sequence length="119" mass="12764">MPRKEVFEVEKIPFKAVGWGRSKILVGPSSNGAEHVRVGVTEYDPSTPHEPHSHPGQEEVIWVLSGKGYTETKGERIPLEPGKVAYIPGGVEHKTAAVGGKMTAIIIKGPVRDAEGKAS</sequence>
<organism evidence="3 4">
    <name type="scientific">Tectimicrobiota bacterium</name>
    <dbReference type="NCBI Taxonomy" id="2528274"/>
    <lineage>
        <taxon>Bacteria</taxon>
        <taxon>Pseudomonadati</taxon>
        <taxon>Nitrospinota/Tectimicrobiota group</taxon>
        <taxon>Candidatus Tectimicrobiota</taxon>
    </lineage>
</organism>
<dbReference type="Gene3D" id="2.60.120.10">
    <property type="entry name" value="Jelly Rolls"/>
    <property type="match status" value="1"/>
</dbReference>
<dbReference type="InterPro" id="IPR014710">
    <property type="entry name" value="RmlC-like_jellyroll"/>
</dbReference>
<dbReference type="InterPro" id="IPR013096">
    <property type="entry name" value="Cupin_2"/>
</dbReference>
<dbReference type="InterPro" id="IPR011051">
    <property type="entry name" value="RmlC_Cupin_sf"/>
</dbReference>
<dbReference type="PANTHER" id="PTHR35848:SF6">
    <property type="entry name" value="CUPIN TYPE-2 DOMAIN-CONTAINING PROTEIN"/>
    <property type="match status" value="1"/>
</dbReference>
<dbReference type="Pfam" id="PF07883">
    <property type="entry name" value="Cupin_2"/>
    <property type="match status" value="1"/>
</dbReference>